<comment type="caution">
    <text evidence="2">The sequence shown here is derived from an EMBL/GenBank/DDBJ whole genome shotgun (WGS) entry which is preliminary data.</text>
</comment>
<dbReference type="AlphaFoldDB" id="A0A645BP61"/>
<gene>
    <name evidence="2" type="ORF">SDC9_113821</name>
</gene>
<proteinExistence type="predicted"/>
<evidence type="ECO:0000256" key="1">
    <source>
        <dbReference type="SAM" id="MobiDB-lite"/>
    </source>
</evidence>
<reference evidence="2" key="1">
    <citation type="submission" date="2019-08" db="EMBL/GenBank/DDBJ databases">
        <authorList>
            <person name="Kucharzyk K."/>
            <person name="Murdoch R.W."/>
            <person name="Higgins S."/>
            <person name="Loffler F."/>
        </authorList>
    </citation>
    <scope>NUCLEOTIDE SEQUENCE</scope>
</reference>
<organism evidence="2">
    <name type="scientific">bioreactor metagenome</name>
    <dbReference type="NCBI Taxonomy" id="1076179"/>
    <lineage>
        <taxon>unclassified sequences</taxon>
        <taxon>metagenomes</taxon>
        <taxon>ecological metagenomes</taxon>
    </lineage>
</organism>
<dbReference type="EMBL" id="VSSQ01021369">
    <property type="protein sequence ID" value="MPM66908.1"/>
    <property type="molecule type" value="Genomic_DNA"/>
</dbReference>
<feature type="region of interest" description="Disordered" evidence="1">
    <location>
        <begin position="49"/>
        <end position="71"/>
    </location>
</feature>
<evidence type="ECO:0000313" key="2">
    <source>
        <dbReference type="EMBL" id="MPM66908.1"/>
    </source>
</evidence>
<feature type="compositionally biased region" description="Basic and acidic residues" evidence="1">
    <location>
        <begin position="49"/>
        <end position="60"/>
    </location>
</feature>
<accession>A0A645BP61</accession>
<name>A0A645BP61_9ZZZZ</name>
<protein>
    <submittedName>
        <fullName evidence="2">Uncharacterized protein</fullName>
    </submittedName>
</protein>
<sequence length="119" mass="13032">MTTTSGPASGLNLMLSVHRIAAATRSCHEPASSLRPHDWVQAPLVRWPRGDPRVTHDRQDGGPADAEPTGRLSARVPLAVVVHERCAFLGTQPPIDLERDVAMTREGLVPRHVVLQPRR</sequence>